<keyword evidence="1" id="KW-1133">Transmembrane helix</keyword>
<dbReference type="Proteomes" id="UP001275084">
    <property type="component" value="Unassembled WGS sequence"/>
</dbReference>
<accession>A0AAJ0MIG9</accession>
<evidence type="ECO:0000313" key="2">
    <source>
        <dbReference type="EMBL" id="KAK3360319.1"/>
    </source>
</evidence>
<dbReference type="EMBL" id="JAUIQD010000002">
    <property type="protein sequence ID" value="KAK3360319.1"/>
    <property type="molecule type" value="Genomic_DNA"/>
</dbReference>
<name>A0AAJ0MIG9_9PEZI</name>
<evidence type="ECO:0000313" key="3">
    <source>
        <dbReference type="Proteomes" id="UP001275084"/>
    </source>
</evidence>
<proteinExistence type="predicted"/>
<protein>
    <submittedName>
        <fullName evidence="2">Uncharacterized protein</fullName>
    </submittedName>
</protein>
<keyword evidence="3" id="KW-1185">Reference proteome</keyword>
<keyword evidence="1" id="KW-0472">Membrane</keyword>
<dbReference type="AlphaFoldDB" id="A0AAJ0MIG9"/>
<keyword evidence="1" id="KW-0812">Transmembrane</keyword>
<comment type="caution">
    <text evidence="2">The sequence shown here is derived from an EMBL/GenBank/DDBJ whole genome shotgun (WGS) entry which is preliminary data.</text>
</comment>
<feature type="transmembrane region" description="Helical" evidence="1">
    <location>
        <begin position="73"/>
        <end position="102"/>
    </location>
</feature>
<sequence length="135" mass="14724">MFNFHYWQAFQGVRLGNSVRREGGGHLWRGEPPVGHLVPITGDGVPAVFRIGSVTTPRPTRTTHYSASVCRSLILCLLFVFLGFLHIGGGGLCLCALFIWAVCGNGQAIHSICTGFFLSFLSFVGWSEGDTKQHV</sequence>
<feature type="transmembrane region" description="Helical" evidence="1">
    <location>
        <begin position="108"/>
        <end position="126"/>
    </location>
</feature>
<reference evidence="2" key="2">
    <citation type="submission" date="2023-06" db="EMBL/GenBank/DDBJ databases">
        <authorList>
            <consortium name="Lawrence Berkeley National Laboratory"/>
            <person name="Haridas S."/>
            <person name="Hensen N."/>
            <person name="Bonometti L."/>
            <person name="Westerberg I."/>
            <person name="Brannstrom I.O."/>
            <person name="Guillou S."/>
            <person name="Cros-Aarteil S."/>
            <person name="Calhoun S."/>
            <person name="Kuo A."/>
            <person name="Mondo S."/>
            <person name="Pangilinan J."/>
            <person name="Riley R."/>
            <person name="Labutti K."/>
            <person name="Andreopoulos B."/>
            <person name="Lipzen A."/>
            <person name="Chen C."/>
            <person name="Yanf M."/>
            <person name="Daum C."/>
            <person name="Ng V."/>
            <person name="Clum A."/>
            <person name="Steindorff A."/>
            <person name="Ohm R."/>
            <person name="Martin F."/>
            <person name="Silar P."/>
            <person name="Natvig D."/>
            <person name="Lalanne C."/>
            <person name="Gautier V."/>
            <person name="Ament-Velasquez S.L."/>
            <person name="Kruys A."/>
            <person name="Hutchinson M.I."/>
            <person name="Powell A.J."/>
            <person name="Barry K."/>
            <person name="Miller A.N."/>
            <person name="Grigoriev I.V."/>
            <person name="Debuchy R."/>
            <person name="Gladieux P."/>
            <person name="Thoren M.H."/>
            <person name="Johannesson H."/>
        </authorList>
    </citation>
    <scope>NUCLEOTIDE SEQUENCE</scope>
    <source>
        <strain evidence="2">CBS 955.72</strain>
    </source>
</reference>
<evidence type="ECO:0000256" key="1">
    <source>
        <dbReference type="SAM" id="Phobius"/>
    </source>
</evidence>
<reference evidence="2" key="1">
    <citation type="journal article" date="2023" name="Mol. Phylogenet. Evol.">
        <title>Genome-scale phylogeny and comparative genomics of the fungal order Sordariales.</title>
        <authorList>
            <person name="Hensen N."/>
            <person name="Bonometti L."/>
            <person name="Westerberg I."/>
            <person name="Brannstrom I.O."/>
            <person name="Guillou S."/>
            <person name="Cros-Aarteil S."/>
            <person name="Calhoun S."/>
            <person name="Haridas S."/>
            <person name="Kuo A."/>
            <person name="Mondo S."/>
            <person name="Pangilinan J."/>
            <person name="Riley R."/>
            <person name="LaButti K."/>
            <person name="Andreopoulos B."/>
            <person name="Lipzen A."/>
            <person name="Chen C."/>
            <person name="Yan M."/>
            <person name="Daum C."/>
            <person name="Ng V."/>
            <person name="Clum A."/>
            <person name="Steindorff A."/>
            <person name="Ohm R.A."/>
            <person name="Martin F."/>
            <person name="Silar P."/>
            <person name="Natvig D.O."/>
            <person name="Lalanne C."/>
            <person name="Gautier V."/>
            <person name="Ament-Velasquez S.L."/>
            <person name="Kruys A."/>
            <person name="Hutchinson M.I."/>
            <person name="Powell A.J."/>
            <person name="Barry K."/>
            <person name="Miller A.N."/>
            <person name="Grigoriev I.V."/>
            <person name="Debuchy R."/>
            <person name="Gladieux P."/>
            <person name="Hiltunen Thoren M."/>
            <person name="Johannesson H."/>
        </authorList>
    </citation>
    <scope>NUCLEOTIDE SEQUENCE</scope>
    <source>
        <strain evidence="2">CBS 955.72</strain>
    </source>
</reference>
<organism evidence="2 3">
    <name type="scientific">Lasiosphaeria hispida</name>
    <dbReference type="NCBI Taxonomy" id="260671"/>
    <lineage>
        <taxon>Eukaryota</taxon>
        <taxon>Fungi</taxon>
        <taxon>Dikarya</taxon>
        <taxon>Ascomycota</taxon>
        <taxon>Pezizomycotina</taxon>
        <taxon>Sordariomycetes</taxon>
        <taxon>Sordariomycetidae</taxon>
        <taxon>Sordariales</taxon>
        <taxon>Lasiosphaeriaceae</taxon>
        <taxon>Lasiosphaeria</taxon>
    </lineage>
</organism>
<gene>
    <name evidence="2" type="ORF">B0T25DRAFT_127307</name>
</gene>